<evidence type="ECO:0000313" key="3">
    <source>
        <dbReference type="Proteomes" id="UP000780801"/>
    </source>
</evidence>
<protein>
    <submittedName>
        <fullName evidence="2">Uncharacterized protein</fullName>
    </submittedName>
</protein>
<name>A0A9P6K9V9_9FUNG</name>
<accession>A0A9P6K9V9</accession>
<evidence type="ECO:0000313" key="2">
    <source>
        <dbReference type="EMBL" id="KAF9577163.1"/>
    </source>
</evidence>
<feature type="region of interest" description="Disordered" evidence="1">
    <location>
        <begin position="27"/>
        <end position="68"/>
    </location>
</feature>
<dbReference type="Proteomes" id="UP000780801">
    <property type="component" value="Unassembled WGS sequence"/>
</dbReference>
<keyword evidence="3" id="KW-1185">Reference proteome</keyword>
<dbReference type="EMBL" id="JAABOA010005208">
    <property type="protein sequence ID" value="KAF9577163.1"/>
    <property type="molecule type" value="Genomic_DNA"/>
</dbReference>
<dbReference type="OrthoDB" id="14339at2759"/>
<dbReference type="AlphaFoldDB" id="A0A9P6K9V9"/>
<proteinExistence type="predicted"/>
<dbReference type="PANTHER" id="PTHR37332:SF1">
    <property type="entry name" value="ELMO DOMAIN-CONTAINING PROTEIN"/>
    <property type="match status" value="1"/>
</dbReference>
<organism evidence="2 3">
    <name type="scientific">Lunasporangiospora selenospora</name>
    <dbReference type="NCBI Taxonomy" id="979761"/>
    <lineage>
        <taxon>Eukaryota</taxon>
        <taxon>Fungi</taxon>
        <taxon>Fungi incertae sedis</taxon>
        <taxon>Mucoromycota</taxon>
        <taxon>Mortierellomycotina</taxon>
        <taxon>Mortierellomycetes</taxon>
        <taxon>Mortierellales</taxon>
        <taxon>Mortierellaceae</taxon>
        <taxon>Lunasporangiospora</taxon>
    </lineage>
</organism>
<evidence type="ECO:0000256" key="1">
    <source>
        <dbReference type="SAM" id="MobiDB-lite"/>
    </source>
</evidence>
<sequence length="199" mass="20684">MTATSSPSMSFTSGAINAASVSTTTIASTGSTSTTSSTTSLTGTSPAVGATTSATGSTSSSSSITGTSGSTNATLVQATLHASATAGIGAPPGLHIHAVQQEFVPVLVSKRSATWRYLQRVHQGGMVMYNTAILSENDLRKGYSTEDKVQRRTLQYFLLGTSLATILDVPNLADYLKALHVVVQEYDYFTASESRSKMA</sequence>
<reference evidence="2" key="1">
    <citation type="journal article" date="2020" name="Fungal Divers.">
        <title>Resolving the Mortierellaceae phylogeny through synthesis of multi-gene phylogenetics and phylogenomics.</title>
        <authorList>
            <person name="Vandepol N."/>
            <person name="Liber J."/>
            <person name="Desiro A."/>
            <person name="Na H."/>
            <person name="Kennedy M."/>
            <person name="Barry K."/>
            <person name="Grigoriev I.V."/>
            <person name="Miller A.N."/>
            <person name="O'Donnell K."/>
            <person name="Stajich J.E."/>
            <person name="Bonito G."/>
        </authorList>
    </citation>
    <scope>NUCLEOTIDE SEQUENCE</scope>
    <source>
        <strain evidence="2">KOD1015</strain>
    </source>
</reference>
<comment type="caution">
    <text evidence="2">The sequence shown here is derived from an EMBL/GenBank/DDBJ whole genome shotgun (WGS) entry which is preliminary data.</text>
</comment>
<gene>
    <name evidence="2" type="ORF">BGW38_007807</name>
</gene>
<dbReference type="PANTHER" id="PTHR37332">
    <property type="entry name" value="EXPRESSED PROTEIN"/>
    <property type="match status" value="1"/>
</dbReference>
<feature type="non-terminal residue" evidence="2">
    <location>
        <position position="199"/>
    </location>
</feature>